<sequence length="305" mass="35258">MMIAVWSAKGGVGVSTLTLGLAKAMEEDNLILMDFNMFSPTLAALMGLEDTQYGLDRVLLHSDADTIEKALHENWVQHEGFSLLPGVQYPPKNMQHSELLMRTIKEATKEQMVIVDAGFGVVHPLQKELLLRADVILVVVTPYLMTYHNLWQMWQNDFFIPYEQTKKAGLIVNQFHGSVTAKDIATLTDLWLAGDLPVIKKMTDALNQGNLDEAFPKVFLRKLKEIGERSIHRMEQTNTMVKQQLIEPFTKTMDMFESKAFSYEQHEKPTEWVMPESWEKESPEPNQEEWYYSTPDRREEWRFES</sequence>
<name>A0ABW3ZWE2_9BACI</name>
<feature type="region of interest" description="Disordered" evidence="3">
    <location>
        <begin position="272"/>
        <end position="291"/>
    </location>
</feature>
<evidence type="ECO:0000313" key="5">
    <source>
        <dbReference type="Proteomes" id="UP001597178"/>
    </source>
</evidence>
<protein>
    <submittedName>
        <fullName evidence="4">CpaE family protein</fullName>
    </submittedName>
</protein>
<dbReference type="Pfam" id="PF10609">
    <property type="entry name" value="ParA"/>
    <property type="match status" value="1"/>
</dbReference>
<accession>A0ABW3ZWE2</accession>
<organism evidence="4 5">
    <name type="scientific">Lentibacillus salinarum</name>
    <dbReference type="NCBI Taxonomy" id="446820"/>
    <lineage>
        <taxon>Bacteria</taxon>
        <taxon>Bacillati</taxon>
        <taxon>Bacillota</taxon>
        <taxon>Bacilli</taxon>
        <taxon>Bacillales</taxon>
        <taxon>Bacillaceae</taxon>
        <taxon>Lentibacillus</taxon>
    </lineage>
</organism>
<keyword evidence="1" id="KW-0547">Nucleotide-binding</keyword>
<dbReference type="InterPro" id="IPR033756">
    <property type="entry name" value="YlxH/NBP35"/>
</dbReference>
<keyword evidence="2" id="KW-0067">ATP-binding</keyword>
<dbReference type="RefSeq" id="WP_382401509.1">
    <property type="nucleotide sequence ID" value="NZ_JBHTNH010000028.1"/>
</dbReference>
<evidence type="ECO:0000256" key="3">
    <source>
        <dbReference type="SAM" id="MobiDB-lite"/>
    </source>
</evidence>
<keyword evidence="5" id="KW-1185">Reference proteome</keyword>
<reference evidence="5" key="1">
    <citation type="journal article" date="2019" name="Int. J. Syst. Evol. Microbiol.">
        <title>The Global Catalogue of Microorganisms (GCM) 10K type strain sequencing project: providing services to taxonomists for standard genome sequencing and annotation.</title>
        <authorList>
            <consortium name="The Broad Institute Genomics Platform"/>
            <consortium name="The Broad Institute Genome Sequencing Center for Infectious Disease"/>
            <person name="Wu L."/>
            <person name="Ma J."/>
        </authorList>
    </citation>
    <scope>NUCLEOTIDE SEQUENCE [LARGE SCALE GENOMIC DNA]</scope>
    <source>
        <strain evidence="5">CCUG 54822</strain>
    </source>
</reference>
<dbReference type="InterPro" id="IPR027417">
    <property type="entry name" value="P-loop_NTPase"/>
</dbReference>
<dbReference type="InterPro" id="IPR050625">
    <property type="entry name" value="ParA/MinD_ATPase"/>
</dbReference>
<dbReference type="Gene3D" id="3.40.50.300">
    <property type="entry name" value="P-loop containing nucleotide triphosphate hydrolases"/>
    <property type="match status" value="1"/>
</dbReference>
<evidence type="ECO:0000256" key="1">
    <source>
        <dbReference type="ARBA" id="ARBA00022741"/>
    </source>
</evidence>
<gene>
    <name evidence="4" type="ORF">ACFQ4A_13660</name>
</gene>
<evidence type="ECO:0000313" key="4">
    <source>
        <dbReference type="EMBL" id="MFD1362701.1"/>
    </source>
</evidence>
<dbReference type="PANTHER" id="PTHR43384:SF6">
    <property type="entry name" value="SEPTUM SITE-DETERMINING PROTEIN MIND HOMOLOG, CHLOROPLASTIC"/>
    <property type="match status" value="1"/>
</dbReference>
<evidence type="ECO:0000256" key="2">
    <source>
        <dbReference type="ARBA" id="ARBA00022840"/>
    </source>
</evidence>
<dbReference type="PANTHER" id="PTHR43384">
    <property type="entry name" value="SEPTUM SITE-DETERMINING PROTEIN MIND HOMOLOG, CHLOROPLASTIC-RELATED"/>
    <property type="match status" value="1"/>
</dbReference>
<dbReference type="Proteomes" id="UP001597178">
    <property type="component" value="Unassembled WGS sequence"/>
</dbReference>
<proteinExistence type="predicted"/>
<dbReference type="EMBL" id="JBHTNH010000028">
    <property type="protein sequence ID" value="MFD1362701.1"/>
    <property type="molecule type" value="Genomic_DNA"/>
</dbReference>
<dbReference type="SUPFAM" id="SSF52540">
    <property type="entry name" value="P-loop containing nucleoside triphosphate hydrolases"/>
    <property type="match status" value="1"/>
</dbReference>
<comment type="caution">
    <text evidence="4">The sequence shown here is derived from an EMBL/GenBank/DDBJ whole genome shotgun (WGS) entry which is preliminary data.</text>
</comment>